<comment type="caution">
    <text evidence="2">The sequence shown here is derived from an EMBL/GenBank/DDBJ whole genome shotgun (WGS) entry which is preliminary data.</text>
</comment>
<dbReference type="AlphaFoldDB" id="A0A8S0XGY8"/>
<dbReference type="Proteomes" id="UP000467700">
    <property type="component" value="Unassembled WGS sequence"/>
</dbReference>
<evidence type="ECO:0000313" key="2">
    <source>
        <dbReference type="EMBL" id="CAA7262139.1"/>
    </source>
</evidence>
<dbReference type="OrthoDB" id="542013at2759"/>
<dbReference type="Pfam" id="PF00106">
    <property type="entry name" value="adh_short"/>
    <property type="match status" value="1"/>
</dbReference>
<evidence type="ECO:0000256" key="1">
    <source>
        <dbReference type="ARBA" id="ARBA00023002"/>
    </source>
</evidence>
<dbReference type="GO" id="GO:0016491">
    <property type="term" value="F:oxidoreductase activity"/>
    <property type="evidence" value="ECO:0007669"/>
    <property type="project" value="UniProtKB-KW"/>
</dbReference>
<dbReference type="Gene3D" id="3.40.50.720">
    <property type="entry name" value="NAD(P)-binding Rossmann-like Domain"/>
    <property type="match status" value="1"/>
</dbReference>
<dbReference type="InterPro" id="IPR036291">
    <property type="entry name" value="NAD(P)-bd_dom_sf"/>
</dbReference>
<dbReference type="PANTHER" id="PTHR43157">
    <property type="entry name" value="PHOSPHATIDYLINOSITOL-GLYCAN BIOSYNTHESIS CLASS F PROTEIN-RELATED"/>
    <property type="match status" value="1"/>
</dbReference>
<keyword evidence="3" id="KW-1185">Reference proteome</keyword>
<proteinExistence type="predicted"/>
<accession>A0A8S0XGY8</accession>
<keyword evidence="1" id="KW-0560">Oxidoreductase</keyword>
<dbReference type="SUPFAM" id="SSF51735">
    <property type="entry name" value="NAD(P)-binding Rossmann-fold domains"/>
    <property type="match status" value="1"/>
</dbReference>
<dbReference type="PANTHER" id="PTHR43157:SF31">
    <property type="entry name" value="PHOSPHATIDYLINOSITOL-GLYCAN BIOSYNTHESIS CLASS F PROTEIN"/>
    <property type="match status" value="1"/>
</dbReference>
<gene>
    <name evidence="2" type="ORF">AAE3_LOCUS4382</name>
</gene>
<evidence type="ECO:0000313" key="3">
    <source>
        <dbReference type="Proteomes" id="UP000467700"/>
    </source>
</evidence>
<dbReference type="InterPro" id="IPR002347">
    <property type="entry name" value="SDR_fam"/>
</dbReference>
<dbReference type="EMBL" id="CACVBS010000035">
    <property type="protein sequence ID" value="CAA7262139.1"/>
    <property type="molecule type" value="Genomic_DNA"/>
</dbReference>
<protein>
    <recommendedName>
        <fullName evidence="4">NAD(P)-binding protein</fullName>
    </recommendedName>
</protein>
<sequence>MKLSPIQFIRGQLKRVPPVVYDDLSGKHVVVVGANAGLGFEAAKHFARMNPAKLILACRSQTRGEAALRKLVEETGSKVAELWLIDLADFASVKAFVTRYKQEGGRLDLLVENAAILPAQGGKVEMTADGWEAAFQTNDLSPSLLALLLLPRMLETSKQHNSLPRLVIVSSEVHYWSPLGSQRNLLDSENPLQTFGSEAYCTPSIIRTRYFDTKLLNILFTRALADRLCSQSIIIDTVNPGFCESNLRRTMNGVQAVFSWLMDKALARTTEEGARQLVWAAVGAKGSEDGLRGAYISLAAVSEPSDYVISKQGHEDQNKLWDNLIDILVEVDPRVRDIVVNHLTSSDVHA</sequence>
<organism evidence="2 3">
    <name type="scientific">Cyclocybe aegerita</name>
    <name type="common">Black poplar mushroom</name>
    <name type="synonym">Agrocybe aegerita</name>
    <dbReference type="NCBI Taxonomy" id="1973307"/>
    <lineage>
        <taxon>Eukaryota</taxon>
        <taxon>Fungi</taxon>
        <taxon>Dikarya</taxon>
        <taxon>Basidiomycota</taxon>
        <taxon>Agaricomycotina</taxon>
        <taxon>Agaricomycetes</taxon>
        <taxon>Agaricomycetidae</taxon>
        <taxon>Agaricales</taxon>
        <taxon>Agaricineae</taxon>
        <taxon>Bolbitiaceae</taxon>
        <taxon>Cyclocybe</taxon>
    </lineage>
</organism>
<reference evidence="2 3" key="1">
    <citation type="submission" date="2020-01" db="EMBL/GenBank/DDBJ databases">
        <authorList>
            <person name="Gupta K D."/>
        </authorList>
    </citation>
    <scope>NUCLEOTIDE SEQUENCE [LARGE SCALE GENOMIC DNA]</scope>
</reference>
<name>A0A8S0XGY8_CYCAE</name>
<dbReference type="PRINTS" id="PR00081">
    <property type="entry name" value="GDHRDH"/>
</dbReference>
<evidence type="ECO:0008006" key="4">
    <source>
        <dbReference type="Google" id="ProtNLM"/>
    </source>
</evidence>